<dbReference type="EMBL" id="CAXAMM010040385">
    <property type="protein sequence ID" value="CAK9092868.1"/>
    <property type="molecule type" value="Genomic_DNA"/>
</dbReference>
<dbReference type="EMBL" id="CAXAMM010040407">
    <property type="protein sequence ID" value="CAK9092993.1"/>
    <property type="molecule type" value="Genomic_DNA"/>
</dbReference>
<name>A0ABP0QZI9_9DINO</name>
<gene>
    <name evidence="2" type="ORF">SCF082_LOCUS43694</name>
    <name evidence="3" type="ORF">SCF082_LOCUS43745</name>
</gene>
<sequence>MVQVKKKKKRGTGPGNKRGKGKKPMPSIYEKEMIMQAYDKAVKDGEQKPIEKIKNMRGFFPGCVYQSKWAGQREAQQWPLLVRCCPKLIQKHKELPNSLRRMLQMQTMKRSMQATSCSKAETVHIPWPLQMCIEDLIMERILLGEEVTMSFAKSTLVFAVELWNESLTAVHEILKKKSLEYLHKGDAALADLEPAELELKLSAVMKHAHDMLKPIQLADNEEALMKRARRLCNTFGITSRANPKPGSHLPFDHPSLERVRLYVTQEASKRGIHERLIGNFDQVWCTDYRPSPKVLGKPATWRNIQKDPLARSKYLRTVRHNIERSLDMTLTEPDPGAKKVKDGPSMPVVTGGPASWATVEAWRSPRTLTTLSFVDGWVGRAFITFRQGDISDASRDKLNQELGRYIHISQGQARSHIWNESTLMVYLDFLAEELRLRRRQLNLDRSARALIMMDQAGAHMSQTYKRLQENWASQHNVELMNGHSETPIPGGFGAAGGPNDGWHMVLHALTKGYLRLAVGWGSAPTLRKRLDELQMSVQACPSTKCGVEMSIRADAWAMNQLSSSQTFACIMLGARSKCRDLPGV</sequence>
<feature type="region of interest" description="Disordered" evidence="1">
    <location>
        <begin position="1"/>
        <end position="27"/>
    </location>
</feature>
<protein>
    <submittedName>
        <fullName evidence="3">Mitochondrial</fullName>
    </submittedName>
</protein>
<dbReference type="Proteomes" id="UP001642464">
    <property type="component" value="Unassembled WGS sequence"/>
</dbReference>
<reference evidence="3 4" key="1">
    <citation type="submission" date="2024-02" db="EMBL/GenBank/DDBJ databases">
        <authorList>
            <person name="Chen Y."/>
            <person name="Shah S."/>
            <person name="Dougan E. K."/>
            <person name="Thang M."/>
            <person name="Chan C."/>
        </authorList>
    </citation>
    <scope>NUCLEOTIDE SEQUENCE [LARGE SCALE GENOMIC DNA]</scope>
</reference>
<accession>A0ABP0QZI9</accession>
<evidence type="ECO:0000313" key="4">
    <source>
        <dbReference type="Proteomes" id="UP001642464"/>
    </source>
</evidence>
<keyword evidence="4" id="KW-1185">Reference proteome</keyword>
<proteinExistence type="predicted"/>
<comment type="caution">
    <text evidence="3">The sequence shown here is derived from an EMBL/GenBank/DDBJ whole genome shotgun (WGS) entry which is preliminary data.</text>
</comment>
<evidence type="ECO:0000313" key="3">
    <source>
        <dbReference type="EMBL" id="CAK9092993.1"/>
    </source>
</evidence>
<evidence type="ECO:0000313" key="2">
    <source>
        <dbReference type="EMBL" id="CAK9092868.1"/>
    </source>
</evidence>
<feature type="compositionally biased region" description="Basic residues" evidence="1">
    <location>
        <begin position="1"/>
        <end position="23"/>
    </location>
</feature>
<evidence type="ECO:0000256" key="1">
    <source>
        <dbReference type="SAM" id="MobiDB-lite"/>
    </source>
</evidence>
<feature type="region of interest" description="Disordered" evidence="1">
    <location>
        <begin position="330"/>
        <end position="349"/>
    </location>
</feature>
<organism evidence="3 4">
    <name type="scientific">Durusdinium trenchii</name>
    <dbReference type="NCBI Taxonomy" id="1381693"/>
    <lineage>
        <taxon>Eukaryota</taxon>
        <taxon>Sar</taxon>
        <taxon>Alveolata</taxon>
        <taxon>Dinophyceae</taxon>
        <taxon>Suessiales</taxon>
        <taxon>Symbiodiniaceae</taxon>
        <taxon>Durusdinium</taxon>
    </lineage>
</organism>